<evidence type="ECO:0000313" key="1">
    <source>
        <dbReference type="EMBL" id="KAJ7993881.1"/>
    </source>
</evidence>
<name>A0ACC2FRA8_DALPE</name>
<protein>
    <submittedName>
        <fullName evidence="1">Uncharacterized protein</fullName>
    </submittedName>
</protein>
<evidence type="ECO:0000313" key="2">
    <source>
        <dbReference type="Proteomes" id="UP001157502"/>
    </source>
</evidence>
<proteinExistence type="predicted"/>
<reference evidence="1" key="1">
    <citation type="submission" date="2021-05" db="EMBL/GenBank/DDBJ databases">
        <authorList>
            <person name="Pan Q."/>
            <person name="Jouanno E."/>
            <person name="Zahm M."/>
            <person name="Klopp C."/>
            <person name="Cabau C."/>
            <person name="Louis A."/>
            <person name="Berthelot C."/>
            <person name="Parey E."/>
            <person name="Roest Crollius H."/>
            <person name="Montfort J."/>
            <person name="Robinson-Rechavi M."/>
            <person name="Bouchez O."/>
            <person name="Lampietro C."/>
            <person name="Lopez Roques C."/>
            <person name="Donnadieu C."/>
            <person name="Postlethwait J."/>
            <person name="Bobe J."/>
            <person name="Dillon D."/>
            <person name="Chandos A."/>
            <person name="von Hippel F."/>
            <person name="Guiguen Y."/>
        </authorList>
    </citation>
    <scope>NUCLEOTIDE SEQUENCE</scope>
    <source>
        <strain evidence="1">YG-Jan2019</strain>
    </source>
</reference>
<gene>
    <name evidence="1" type="ORF">DPEC_G00259290</name>
</gene>
<keyword evidence="2" id="KW-1185">Reference proteome</keyword>
<accession>A0ACC2FRA8</accession>
<dbReference type="Proteomes" id="UP001157502">
    <property type="component" value="Chromosome 23"/>
</dbReference>
<sequence length="127" mass="13941">MNRKILGHGSTRQDIGRPWLRYHITTRGPTEAHRLGEPDKTYLGVTTAIVDLGQTGGQMETEMTEGKEEDQVRLGKSWEGLVVGTGVEQTGSRAGIQGKSSTVAWTVLVFYGRWILYVSAEWGYAGG</sequence>
<dbReference type="EMBL" id="CM055750">
    <property type="protein sequence ID" value="KAJ7993881.1"/>
    <property type="molecule type" value="Genomic_DNA"/>
</dbReference>
<comment type="caution">
    <text evidence="1">The sequence shown here is derived from an EMBL/GenBank/DDBJ whole genome shotgun (WGS) entry which is preliminary data.</text>
</comment>
<organism evidence="1 2">
    <name type="scientific">Dallia pectoralis</name>
    <name type="common">Alaska blackfish</name>
    <dbReference type="NCBI Taxonomy" id="75939"/>
    <lineage>
        <taxon>Eukaryota</taxon>
        <taxon>Metazoa</taxon>
        <taxon>Chordata</taxon>
        <taxon>Craniata</taxon>
        <taxon>Vertebrata</taxon>
        <taxon>Euteleostomi</taxon>
        <taxon>Actinopterygii</taxon>
        <taxon>Neopterygii</taxon>
        <taxon>Teleostei</taxon>
        <taxon>Protacanthopterygii</taxon>
        <taxon>Esociformes</taxon>
        <taxon>Umbridae</taxon>
        <taxon>Dallia</taxon>
    </lineage>
</organism>